<accession>A0A938XSB0</accession>
<gene>
    <name evidence="1" type="ORF">JOC47_001637</name>
</gene>
<evidence type="ECO:0008006" key="3">
    <source>
        <dbReference type="Google" id="ProtNLM"/>
    </source>
</evidence>
<dbReference type="InterPro" id="IPR025460">
    <property type="entry name" value="DUF4280"/>
</dbReference>
<name>A0A938XSB0_9FIRM</name>
<comment type="caution">
    <text evidence="1">The sequence shown here is derived from an EMBL/GenBank/DDBJ whole genome shotgun (WGS) entry which is preliminary data.</text>
</comment>
<organism evidence="1 2">
    <name type="scientific">Halanaerobacter jeridensis</name>
    <dbReference type="NCBI Taxonomy" id="706427"/>
    <lineage>
        <taxon>Bacteria</taxon>
        <taxon>Bacillati</taxon>
        <taxon>Bacillota</taxon>
        <taxon>Clostridia</taxon>
        <taxon>Halanaerobiales</taxon>
        <taxon>Halobacteroidaceae</taxon>
        <taxon>Halanaerobacter</taxon>
    </lineage>
</organism>
<sequence length="135" mass="14595">METKVIKSTAKKKSYVVEGATLKCNQGDKKSELCVTPNHGIYIRDKSQANINDFVPMKNIKAFGKCKSLANPTVAAATAANKDKLKKMPCIPAITMQWIAGKTDVLIGKFPALLNTSTIMCTYAGKITIEKDGQG</sequence>
<keyword evidence="2" id="KW-1185">Reference proteome</keyword>
<dbReference type="RefSeq" id="WP_204701561.1">
    <property type="nucleotide sequence ID" value="NZ_JAFBDQ010000007.1"/>
</dbReference>
<reference evidence="1" key="1">
    <citation type="submission" date="2021-01" db="EMBL/GenBank/DDBJ databases">
        <title>Genomic Encyclopedia of Type Strains, Phase IV (KMG-IV): sequencing the most valuable type-strain genomes for metagenomic binning, comparative biology and taxonomic classification.</title>
        <authorList>
            <person name="Goeker M."/>
        </authorList>
    </citation>
    <scope>NUCLEOTIDE SEQUENCE</scope>
    <source>
        <strain evidence="1">DSM 23230</strain>
    </source>
</reference>
<dbReference type="Pfam" id="PF14107">
    <property type="entry name" value="DUF4280"/>
    <property type="match status" value="1"/>
</dbReference>
<proteinExistence type="predicted"/>
<evidence type="ECO:0000313" key="2">
    <source>
        <dbReference type="Proteomes" id="UP000774000"/>
    </source>
</evidence>
<dbReference type="AlphaFoldDB" id="A0A938XSB0"/>
<evidence type="ECO:0000313" key="1">
    <source>
        <dbReference type="EMBL" id="MBM7556786.1"/>
    </source>
</evidence>
<protein>
    <recommendedName>
        <fullName evidence="3">DUF4280 domain-containing protein</fullName>
    </recommendedName>
</protein>
<dbReference type="EMBL" id="JAFBDQ010000007">
    <property type="protein sequence ID" value="MBM7556786.1"/>
    <property type="molecule type" value="Genomic_DNA"/>
</dbReference>
<dbReference type="Proteomes" id="UP000774000">
    <property type="component" value="Unassembled WGS sequence"/>
</dbReference>